<evidence type="ECO:0000256" key="3">
    <source>
        <dbReference type="ARBA" id="ARBA00023002"/>
    </source>
</evidence>
<dbReference type="Pfam" id="PF05118">
    <property type="entry name" value="Asp_Arg_Hydrox"/>
    <property type="match status" value="1"/>
</dbReference>
<dbReference type="Gene3D" id="2.60.120.330">
    <property type="entry name" value="B-lactam Antibiotic, Isopenicillin N Synthase, Chain"/>
    <property type="match status" value="1"/>
</dbReference>
<evidence type="ECO:0000259" key="5">
    <source>
        <dbReference type="Pfam" id="PF05118"/>
    </source>
</evidence>
<evidence type="ECO:0000256" key="1">
    <source>
        <dbReference type="ARBA" id="ARBA00007730"/>
    </source>
</evidence>
<feature type="transmembrane region" description="Helical" evidence="4">
    <location>
        <begin position="6"/>
        <end position="25"/>
    </location>
</feature>
<name>A0ABN8PS62_9CNID</name>
<evidence type="ECO:0000256" key="2">
    <source>
        <dbReference type="ARBA" id="ARBA00022964"/>
    </source>
</evidence>
<evidence type="ECO:0000256" key="4">
    <source>
        <dbReference type="SAM" id="Phobius"/>
    </source>
</evidence>
<dbReference type="InterPro" id="IPR027443">
    <property type="entry name" value="IPNS-like_sf"/>
</dbReference>
<gene>
    <name evidence="6" type="ORF">PLOB_00046975</name>
</gene>
<organism evidence="6 7">
    <name type="scientific">Porites lobata</name>
    <dbReference type="NCBI Taxonomy" id="104759"/>
    <lineage>
        <taxon>Eukaryota</taxon>
        <taxon>Metazoa</taxon>
        <taxon>Cnidaria</taxon>
        <taxon>Anthozoa</taxon>
        <taxon>Hexacorallia</taxon>
        <taxon>Scleractinia</taxon>
        <taxon>Fungiina</taxon>
        <taxon>Poritidae</taxon>
        <taxon>Porites</taxon>
    </lineage>
</organism>
<dbReference type="EMBL" id="CALNXK010000085">
    <property type="protein sequence ID" value="CAH3149095.1"/>
    <property type="molecule type" value="Genomic_DNA"/>
</dbReference>
<dbReference type="Proteomes" id="UP001159405">
    <property type="component" value="Unassembled WGS sequence"/>
</dbReference>
<proteinExistence type="inferred from homology"/>
<dbReference type="InterPro" id="IPR051821">
    <property type="entry name" value="Asp/Asn_beta-hydroxylase"/>
</dbReference>
<keyword evidence="3" id="KW-0560">Oxidoreductase</keyword>
<accession>A0ABN8PS62</accession>
<reference evidence="6 7" key="1">
    <citation type="submission" date="2022-05" db="EMBL/GenBank/DDBJ databases">
        <authorList>
            <consortium name="Genoscope - CEA"/>
            <person name="William W."/>
        </authorList>
    </citation>
    <scope>NUCLEOTIDE SEQUENCE [LARGE SCALE GENOMIC DNA]</scope>
</reference>
<evidence type="ECO:0000313" key="7">
    <source>
        <dbReference type="Proteomes" id="UP001159405"/>
    </source>
</evidence>
<comment type="caution">
    <text evidence="6">The sequence shown here is derived from an EMBL/GenBank/DDBJ whole genome shotgun (WGS) entry which is preliminary data.</text>
</comment>
<keyword evidence="4" id="KW-0812">Transmembrane</keyword>
<comment type="similarity">
    <text evidence="1">Belongs to the aspartyl/asparaginyl beta-hydroxylase family.</text>
</comment>
<keyword evidence="4" id="KW-1133">Transmembrane helix</keyword>
<protein>
    <recommendedName>
        <fullName evidence="5">Aspartyl/asparaginy/proline hydroxylase domain-containing protein</fullName>
    </recommendedName>
</protein>
<keyword evidence="4" id="KW-0472">Membrane</keyword>
<keyword evidence="7" id="KW-1185">Reference proteome</keyword>
<sequence>MPFIFAMFEVFAIIFTLIAMFALVYKKTRQIILCSLLNILIDVFYKRVIADKRRPAVFTNYLQMFPWLHHLEANWEAIRDELILFVKNGAGMCNVHTTGGNELNTESKWKLAMVLGYGKPIDEVKSFFPVTLSILTKLPEVQNAAFSLLKAGGSIPPHCGSTASILRYHLALIVPDKGKRSWLTVSGADVPWKEGKGILFDDTFEHSACNGSEKDRVVLIVDIIRPNLGLIDGMIQKLEVWKQTRDFFLGKQS</sequence>
<dbReference type="PANTHER" id="PTHR46332:SF5">
    <property type="entry name" value="ASPARTATE BETA-HYDROXYLASE DOMAIN CONTAINING 2"/>
    <property type="match status" value="1"/>
</dbReference>
<dbReference type="PANTHER" id="PTHR46332">
    <property type="entry name" value="ASPARTATE BETA-HYDROXYLASE DOMAIN-CONTAINING PROTEIN 2"/>
    <property type="match status" value="1"/>
</dbReference>
<evidence type="ECO:0000313" key="6">
    <source>
        <dbReference type="EMBL" id="CAH3149095.1"/>
    </source>
</evidence>
<feature type="domain" description="Aspartyl/asparaginy/proline hydroxylase" evidence="5">
    <location>
        <begin position="72"/>
        <end position="226"/>
    </location>
</feature>
<dbReference type="InterPro" id="IPR007803">
    <property type="entry name" value="Asp/Arg/Pro-Hydrxlase"/>
</dbReference>
<dbReference type="SUPFAM" id="SSF51197">
    <property type="entry name" value="Clavaminate synthase-like"/>
    <property type="match status" value="1"/>
</dbReference>
<keyword evidence="2" id="KW-0223">Dioxygenase</keyword>